<feature type="domain" description="Helicase ATP-binding" evidence="3">
    <location>
        <begin position="188"/>
        <end position="465"/>
    </location>
</feature>
<dbReference type="Pfam" id="PF00270">
    <property type="entry name" value="DEAD"/>
    <property type="match status" value="1"/>
</dbReference>
<dbReference type="NCBIfam" id="NF041067">
    <property type="entry name" value="DpdJ"/>
    <property type="match status" value="1"/>
</dbReference>
<dbReference type="Proteomes" id="UP000220527">
    <property type="component" value="Unassembled WGS sequence"/>
</dbReference>
<dbReference type="InterPro" id="IPR011545">
    <property type="entry name" value="DEAD/DEAH_box_helicase_dom"/>
</dbReference>
<evidence type="ECO:0000259" key="4">
    <source>
        <dbReference type="PROSITE" id="PS51194"/>
    </source>
</evidence>
<keyword evidence="2" id="KW-0067">ATP-binding</keyword>
<dbReference type="GO" id="GO:0005524">
    <property type="term" value="F:ATP binding"/>
    <property type="evidence" value="ECO:0007669"/>
    <property type="project" value="UniProtKB-KW"/>
</dbReference>
<dbReference type="InterPro" id="IPR001650">
    <property type="entry name" value="Helicase_C-like"/>
</dbReference>
<dbReference type="InterPro" id="IPR014001">
    <property type="entry name" value="Helicase_ATP-bd"/>
</dbReference>
<dbReference type="PANTHER" id="PTHR47962:SF5">
    <property type="entry name" value="ATP-DEPENDENT HELICASE LHR-RELATED"/>
    <property type="match status" value="1"/>
</dbReference>
<evidence type="ECO:0000259" key="3">
    <source>
        <dbReference type="PROSITE" id="PS51192"/>
    </source>
</evidence>
<comment type="caution">
    <text evidence="5">The sequence shown here is derived from an EMBL/GenBank/DDBJ whole genome shotgun (WGS) entry which is preliminary data.</text>
</comment>
<dbReference type="InterPro" id="IPR027417">
    <property type="entry name" value="P-loop_NTPase"/>
</dbReference>
<dbReference type="RefSeq" id="WP_097644554.1">
    <property type="nucleotide sequence ID" value="NZ_NQWI01000059.1"/>
</dbReference>
<evidence type="ECO:0000313" key="6">
    <source>
        <dbReference type="Proteomes" id="UP000220527"/>
    </source>
</evidence>
<dbReference type="SMART" id="SM00490">
    <property type="entry name" value="HELICc"/>
    <property type="match status" value="1"/>
</dbReference>
<sequence length="1533" mass="171424">MVWQPLSQAEVDRLAGEVLTLIELAESSLLSWGFVQVQHDLDAELPTMLDKLSAVGRALWTQAQATGLTPNDLLANLKERKLIFKNRQGLYRSRFAEAVRLLFLLRQMLPHTHWQAAPRLVSDLRLQLQRRRYPRRDVAVADLIAALESRDANALELAVVEALLSDANGLPLHLARFQLEATLRQVQALRERRDYGLVIGAGTGAGKTKAFYLPALAQIASTLDHDESWTKVVAIYPRIELLKDQLAEAFREARKLDALLHNHGKPSMVVAAYYGDTPTAARWLLTDNGRRTQGWKLTPARDGWIFPTMPCPTCRGDLVWRKEDVKAEVRENEAQRYGQYARLICAKCGLMIGSDQLVLTRAQMKLQPPDLLFTTTEMLNRRLSRREEHALFGIGVRRPPRLMLLDEIHTYEGMGGAQVAHLLRRWRHARGRMPGQGLVMVGLSATLSQAETFFARLTGLAIEQVGYITPAEADLVEEGVEYNLVLKGDPVSGTSLLSTSVQTAMLLGRVLDTPWERPGGACSRGAYGQKIFAFTDTLDVINRWYHIEQDAETNQVLSAYRKDQPTATREERQRRNEAGQWWWACEQIGHDLEAPLSLDLTSSQYRGVRADANLVVATSTLEVGFNDPAVGAVIQHKAPRSLASFLQRKGRAGRTRIMRPWMVVVTSAYGRDRWAFQHAEHLFNPLLPPLDLPLENIYVRKMQAAFALMDWLTVQLPDRPQQPDLWAVLSNNPQYQGRWSSERRAIARLLNEILEGGPARNALEIYLDAALGLEGDATTLATVLWAEPRPLLLDVIPTLLRQLETNWRRIEQGTATPWADTQARDPLPDFVTPNLFSLLSLPELTLHLPEKATPDTAMRPDEQMGLVQGMVEFTPGHVSKRYARSNRIREAHWLALPDDAKLDGGRLQLADLAVERDPSARRIEIDGESILVYRPQAYNLAIIPASVLPTSSARLRWGSRFDAQSRGRVTDAIPAITLEFVPDSPWRKVFVKFQALTQATGSWVEVTRAALGLRAETRLSNGRQSRRRLRFAEGETPAALGFSLSVDALQAEFVPLEVEPVLDGPDWPNLRQHLVPAYLRFCLGTDPRLVALELSDFELDWLWQLELSMLVATAVVRSVDLATAAAEAATKREVLAARTMDVIFQSQRASVEDDEPSGRLRERITALLSEPDVIAALNACNGVLWAAPDAAFATWLQACYASSLGAVLLDAVTRIVPELNPDDLTLDVVGQTIWIAEQTPGGVGLIQRIAEAISRRPRDLETQLLDTLRHCDRELLASQLATVARLCDADDAELGSAFAQARQATNFREQLATLRTLGAALEPHGLPATRDLVIALNSKFLRPSSDRASDDLVAALAKRWEEEQRRLGCAIDLRVMAVAAWSLDDLRAQVELVLERIGAAPLEESQVFNLLQSLLWLDCRDSCPDCIERHQPYQGLVKPSRALLRACLDPASESIRYAETDWQERLLARLTERDAAQVVCTQADLPALHAALSELVVTPLEVGFQYHYPSIERVERRSDGWMVGLVLRERVQR</sequence>
<dbReference type="OrthoDB" id="143059at2"/>
<feature type="domain" description="Helicase C-terminal" evidence="4">
    <location>
        <begin position="539"/>
        <end position="698"/>
    </location>
</feature>
<protein>
    <recommendedName>
        <fullName evidence="7">DEAD/DEAH box helicase</fullName>
    </recommendedName>
</protein>
<dbReference type="Pfam" id="PF00271">
    <property type="entry name" value="Helicase_C"/>
    <property type="match status" value="1"/>
</dbReference>
<dbReference type="GO" id="GO:0003677">
    <property type="term" value="F:DNA binding"/>
    <property type="evidence" value="ECO:0007669"/>
    <property type="project" value="TreeGrafter"/>
</dbReference>
<accession>A0A2A6RIA3</accession>
<keyword evidence="1" id="KW-0547">Nucleotide-binding</keyword>
<reference evidence="6" key="1">
    <citation type="submission" date="2017-08" db="EMBL/GenBank/DDBJ databases">
        <authorList>
            <person name="Grouzdev D.S."/>
            <person name="Gaisin V.A."/>
            <person name="Rysina M.S."/>
            <person name="Gorlenko V.M."/>
        </authorList>
    </citation>
    <scope>NUCLEOTIDE SEQUENCE [LARGE SCALE GENOMIC DNA]</scope>
    <source>
        <strain evidence="6">Kir15-3F</strain>
    </source>
</reference>
<dbReference type="PANTHER" id="PTHR47962">
    <property type="entry name" value="ATP-DEPENDENT HELICASE LHR-RELATED-RELATED"/>
    <property type="match status" value="1"/>
</dbReference>
<name>A0A2A6RIA3_9CHLR</name>
<dbReference type="PROSITE" id="PS51192">
    <property type="entry name" value="HELICASE_ATP_BIND_1"/>
    <property type="match status" value="1"/>
</dbReference>
<dbReference type="SMART" id="SM00487">
    <property type="entry name" value="DEXDc"/>
    <property type="match status" value="1"/>
</dbReference>
<organism evidence="5 6">
    <name type="scientific">Candidatus Viridilinea mediisalina</name>
    <dbReference type="NCBI Taxonomy" id="2024553"/>
    <lineage>
        <taxon>Bacteria</taxon>
        <taxon>Bacillati</taxon>
        <taxon>Chloroflexota</taxon>
        <taxon>Chloroflexia</taxon>
        <taxon>Chloroflexales</taxon>
        <taxon>Chloroflexineae</taxon>
        <taxon>Oscillochloridaceae</taxon>
        <taxon>Candidatus Viridilinea</taxon>
    </lineage>
</organism>
<dbReference type="EMBL" id="NQWI01000059">
    <property type="protein sequence ID" value="PDW02615.1"/>
    <property type="molecule type" value="Genomic_DNA"/>
</dbReference>
<evidence type="ECO:0000256" key="1">
    <source>
        <dbReference type="ARBA" id="ARBA00022741"/>
    </source>
</evidence>
<dbReference type="GO" id="GO:0016887">
    <property type="term" value="F:ATP hydrolysis activity"/>
    <property type="evidence" value="ECO:0007669"/>
    <property type="project" value="TreeGrafter"/>
</dbReference>
<dbReference type="InterPro" id="IPR052511">
    <property type="entry name" value="ATP-dep_Helicase"/>
</dbReference>
<dbReference type="SUPFAM" id="SSF52540">
    <property type="entry name" value="P-loop containing nucleoside triphosphate hydrolases"/>
    <property type="match status" value="1"/>
</dbReference>
<evidence type="ECO:0000256" key="2">
    <source>
        <dbReference type="ARBA" id="ARBA00022840"/>
    </source>
</evidence>
<evidence type="ECO:0000313" key="5">
    <source>
        <dbReference type="EMBL" id="PDW02615.1"/>
    </source>
</evidence>
<evidence type="ECO:0008006" key="7">
    <source>
        <dbReference type="Google" id="ProtNLM"/>
    </source>
</evidence>
<dbReference type="PROSITE" id="PS51194">
    <property type="entry name" value="HELICASE_CTER"/>
    <property type="match status" value="1"/>
</dbReference>
<proteinExistence type="predicted"/>
<keyword evidence="6" id="KW-1185">Reference proteome</keyword>
<gene>
    <name evidence="5" type="ORF">CJ255_13080</name>
</gene>
<dbReference type="Gene3D" id="3.40.50.300">
    <property type="entry name" value="P-loop containing nucleotide triphosphate hydrolases"/>
    <property type="match status" value="3"/>
</dbReference>